<gene>
    <name evidence="1" type="ORF">CEXT_681231</name>
</gene>
<evidence type="ECO:0000313" key="2">
    <source>
        <dbReference type="Proteomes" id="UP001054945"/>
    </source>
</evidence>
<dbReference type="EMBL" id="BPLR01007703">
    <property type="protein sequence ID" value="GIY18975.1"/>
    <property type="molecule type" value="Genomic_DNA"/>
</dbReference>
<keyword evidence="2" id="KW-1185">Reference proteome</keyword>
<name>A0AAV4RB94_CAEEX</name>
<comment type="caution">
    <text evidence="1">The sequence shown here is derived from an EMBL/GenBank/DDBJ whole genome shotgun (WGS) entry which is preliminary data.</text>
</comment>
<proteinExistence type="predicted"/>
<dbReference type="Proteomes" id="UP001054945">
    <property type="component" value="Unassembled WGS sequence"/>
</dbReference>
<dbReference type="AlphaFoldDB" id="A0AAV4RB94"/>
<organism evidence="1 2">
    <name type="scientific">Caerostris extrusa</name>
    <name type="common">Bark spider</name>
    <name type="synonym">Caerostris bankana</name>
    <dbReference type="NCBI Taxonomy" id="172846"/>
    <lineage>
        <taxon>Eukaryota</taxon>
        <taxon>Metazoa</taxon>
        <taxon>Ecdysozoa</taxon>
        <taxon>Arthropoda</taxon>
        <taxon>Chelicerata</taxon>
        <taxon>Arachnida</taxon>
        <taxon>Araneae</taxon>
        <taxon>Araneomorphae</taxon>
        <taxon>Entelegynae</taxon>
        <taxon>Araneoidea</taxon>
        <taxon>Araneidae</taxon>
        <taxon>Caerostris</taxon>
    </lineage>
</organism>
<sequence length="135" mass="14937">MPFTFGLPGALTSREKIGSVLRRGTLFSHPFCGTRCPSPCGDSFLPEGRRFRKVTGFVGALVTWRNGFAAMRTGISVNPLKKKTFIPENPSVREISQPPMFGKSGFVLRKGQTSENDDSFIDIVPEYGVRNLNPR</sequence>
<accession>A0AAV4RB94</accession>
<protein>
    <submittedName>
        <fullName evidence="1">Uncharacterized protein</fullName>
    </submittedName>
</protein>
<reference evidence="1 2" key="1">
    <citation type="submission" date="2021-06" db="EMBL/GenBank/DDBJ databases">
        <title>Caerostris extrusa draft genome.</title>
        <authorList>
            <person name="Kono N."/>
            <person name="Arakawa K."/>
        </authorList>
    </citation>
    <scope>NUCLEOTIDE SEQUENCE [LARGE SCALE GENOMIC DNA]</scope>
</reference>
<evidence type="ECO:0000313" key="1">
    <source>
        <dbReference type="EMBL" id="GIY18975.1"/>
    </source>
</evidence>